<evidence type="ECO:0000256" key="6">
    <source>
        <dbReference type="ARBA" id="ARBA00022989"/>
    </source>
</evidence>
<keyword evidence="3" id="KW-1003">Cell membrane</keyword>
<accession>A0ABR7M234</accession>
<dbReference type="Gene3D" id="1.10.1760.20">
    <property type="match status" value="1"/>
</dbReference>
<keyword evidence="10" id="KW-1185">Reference proteome</keyword>
<feature type="transmembrane region" description="Helical" evidence="8">
    <location>
        <begin position="146"/>
        <end position="166"/>
    </location>
</feature>
<sequence length="196" mass="20790">MLHSTASRPPTGRRLTAVAVITLALIVQVSVTNRLPLPGSVAPDLVLLTVVALALVNGPLLGLVTGFCAGLTADIVPPADHTIGRYALVYCLAGYICGLFADEMDRSPVTPFIGVAAGALAGTLLYVGVGMMLGDPRASLPVASRLVPLMVLYDVLASPFVVWAVLRLTRRLEGERGHDRYDPATARFRAMARERM</sequence>
<proteinExistence type="inferred from homology"/>
<evidence type="ECO:0000313" key="9">
    <source>
        <dbReference type="EMBL" id="MBC6470638.1"/>
    </source>
</evidence>
<keyword evidence="4 8" id="KW-0812">Transmembrane</keyword>
<gene>
    <name evidence="9" type="primary">mreD</name>
    <name evidence="9" type="ORF">HKK74_34870</name>
</gene>
<name>A0ABR7M234_9ACTN</name>
<dbReference type="InterPro" id="IPR007227">
    <property type="entry name" value="Cell_shape_determining_MreD"/>
</dbReference>
<keyword evidence="7 8" id="KW-0472">Membrane</keyword>
<protein>
    <submittedName>
        <fullName evidence="9">Rod shape-determining protein MreD</fullName>
    </submittedName>
</protein>
<evidence type="ECO:0000256" key="4">
    <source>
        <dbReference type="ARBA" id="ARBA00022692"/>
    </source>
</evidence>
<keyword evidence="6 8" id="KW-1133">Transmembrane helix</keyword>
<feature type="transmembrane region" description="Helical" evidence="8">
    <location>
        <begin position="113"/>
        <end position="134"/>
    </location>
</feature>
<evidence type="ECO:0000256" key="7">
    <source>
        <dbReference type="ARBA" id="ARBA00023136"/>
    </source>
</evidence>
<evidence type="ECO:0000313" key="10">
    <source>
        <dbReference type="Proteomes" id="UP000805614"/>
    </source>
</evidence>
<evidence type="ECO:0000256" key="1">
    <source>
        <dbReference type="ARBA" id="ARBA00004651"/>
    </source>
</evidence>
<evidence type="ECO:0000256" key="2">
    <source>
        <dbReference type="ARBA" id="ARBA00007776"/>
    </source>
</evidence>
<feature type="transmembrane region" description="Helical" evidence="8">
    <location>
        <begin position="50"/>
        <end position="71"/>
    </location>
</feature>
<evidence type="ECO:0000256" key="3">
    <source>
        <dbReference type="ARBA" id="ARBA00022475"/>
    </source>
</evidence>
<dbReference type="Proteomes" id="UP000805614">
    <property type="component" value="Unassembled WGS sequence"/>
</dbReference>
<comment type="subcellular location">
    <subcellularLocation>
        <location evidence="1">Cell membrane</location>
        <topology evidence="1">Multi-pass membrane protein</topology>
    </subcellularLocation>
</comment>
<dbReference type="NCBIfam" id="TIGR03426">
    <property type="entry name" value="shape_MreD"/>
    <property type="match status" value="1"/>
</dbReference>
<evidence type="ECO:0000256" key="8">
    <source>
        <dbReference type="SAM" id="Phobius"/>
    </source>
</evidence>
<reference evidence="9 10" key="1">
    <citation type="submission" date="2020-06" db="EMBL/GenBank/DDBJ databases">
        <title>Actinomadura xiongansis sp. nov., isolated from soil of Baiyangdian.</title>
        <authorList>
            <person name="Zhang X."/>
        </authorList>
    </citation>
    <scope>NUCLEOTIDE SEQUENCE [LARGE SCALE GENOMIC DNA]</scope>
    <source>
        <strain evidence="9 10">HBUM206468</strain>
    </source>
</reference>
<comment type="caution">
    <text evidence="9">The sequence shown here is derived from an EMBL/GenBank/DDBJ whole genome shotgun (WGS) entry which is preliminary data.</text>
</comment>
<dbReference type="RefSeq" id="WP_187247681.1">
    <property type="nucleotide sequence ID" value="NZ_BAAAOK010000012.1"/>
</dbReference>
<comment type="similarity">
    <text evidence="2">Belongs to the MreD family.</text>
</comment>
<keyword evidence="5" id="KW-0133">Cell shape</keyword>
<dbReference type="EMBL" id="JABVEC010000045">
    <property type="protein sequence ID" value="MBC6470638.1"/>
    <property type="molecule type" value="Genomic_DNA"/>
</dbReference>
<organism evidence="9 10">
    <name type="scientific">Actinomadura alba</name>
    <dbReference type="NCBI Taxonomy" id="406431"/>
    <lineage>
        <taxon>Bacteria</taxon>
        <taxon>Bacillati</taxon>
        <taxon>Actinomycetota</taxon>
        <taxon>Actinomycetes</taxon>
        <taxon>Streptosporangiales</taxon>
        <taxon>Thermomonosporaceae</taxon>
        <taxon>Actinomadura</taxon>
    </lineage>
</organism>
<feature type="transmembrane region" description="Helical" evidence="8">
    <location>
        <begin position="83"/>
        <end position="101"/>
    </location>
</feature>
<evidence type="ECO:0000256" key="5">
    <source>
        <dbReference type="ARBA" id="ARBA00022960"/>
    </source>
</evidence>